<accession>A0A516R1F0</accession>
<sequence length="83" mass="9388">MDRGRRLVGPWSWGSAPHGPVGGGWQLAGVFDQLHRFLLVELHVVGELDWTRASMDGSRVRAEKGEPRPVRRRSTGGRSWRTR</sequence>
<name>A0A516R1F0_STRST</name>
<dbReference type="EMBL" id="CP040916">
    <property type="protein sequence ID" value="QDQ09484.1"/>
    <property type="molecule type" value="Genomic_DNA"/>
</dbReference>
<evidence type="ECO:0000256" key="1">
    <source>
        <dbReference type="SAM" id="MobiDB-lite"/>
    </source>
</evidence>
<dbReference type="RefSeq" id="WP_144001062.1">
    <property type="nucleotide sequence ID" value="NZ_CP040916.1"/>
</dbReference>
<feature type="region of interest" description="Disordered" evidence="1">
    <location>
        <begin position="57"/>
        <end position="83"/>
    </location>
</feature>
<evidence type="ECO:0000313" key="2">
    <source>
        <dbReference type="EMBL" id="QDQ09484.1"/>
    </source>
</evidence>
<dbReference type="Proteomes" id="UP000316806">
    <property type="component" value="Chromosome"/>
</dbReference>
<evidence type="ECO:0000313" key="3">
    <source>
        <dbReference type="Proteomes" id="UP000316806"/>
    </source>
</evidence>
<proteinExistence type="predicted"/>
<gene>
    <name evidence="2" type="ORF">FH965_02015</name>
</gene>
<organism evidence="2 3">
    <name type="scientific">Streptomyces spectabilis</name>
    <dbReference type="NCBI Taxonomy" id="68270"/>
    <lineage>
        <taxon>Bacteria</taxon>
        <taxon>Bacillati</taxon>
        <taxon>Actinomycetota</taxon>
        <taxon>Actinomycetes</taxon>
        <taxon>Kitasatosporales</taxon>
        <taxon>Streptomycetaceae</taxon>
        <taxon>Streptomyces</taxon>
    </lineage>
</organism>
<protein>
    <submittedName>
        <fullName evidence="2">Uncharacterized protein</fullName>
    </submittedName>
</protein>
<reference evidence="2 3" key="1">
    <citation type="journal article" date="2019" name="J. Ind. Microbiol. Biotechnol.">
        <title>The complete genomic sequence of Streptomyces spectabilis NRRL-2792 and identification of secondary metabolite biosynthetic gene clusters.</title>
        <authorList>
            <person name="Sinha A."/>
            <person name="Phillips-Salemka S."/>
            <person name="Niraula T.A."/>
            <person name="Short K.A."/>
            <person name="Niraula N.P."/>
        </authorList>
    </citation>
    <scope>NUCLEOTIDE SEQUENCE [LARGE SCALE GENOMIC DNA]</scope>
    <source>
        <strain evidence="2 3">NRRL 2792</strain>
    </source>
</reference>
<dbReference type="AlphaFoldDB" id="A0A516R1F0"/>
<feature type="compositionally biased region" description="Basic residues" evidence="1">
    <location>
        <begin position="70"/>
        <end position="83"/>
    </location>
</feature>
<feature type="compositionally biased region" description="Basic and acidic residues" evidence="1">
    <location>
        <begin position="58"/>
        <end position="69"/>
    </location>
</feature>